<name>A0ABU7JUC6_9NOCA</name>
<dbReference type="RefSeq" id="WP_330153018.1">
    <property type="nucleotide sequence ID" value="NZ_JAUZMZ010000091.1"/>
</dbReference>
<protein>
    <recommendedName>
        <fullName evidence="4">Histidine kinase</fullName>
    </recommendedName>
</protein>
<keyword evidence="1" id="KW-0472">Membrane</keyword>
<keyword evidence="1" id="KW-0812">Transmembrane</keyword>
<reference evidence="2 3" key="1">
    <citation type="submission" date="2023-08" db="EMBL/GenBank/DDBJ databases">
        <authorList>
            <person name="Girao M."/>
            <person name="Carvalho M.F."/>
        </authorList>
    </citation>
    <scope>NUCLEOTIDE SEQUENCE [LARGE SCALE GENOMIC DNA]</scope>
    <source>
        <strain evidence="2 3">CC-R104</strain>
    </source>
</reference>
<sequence>MKQLVAGIAVLMVIGLVVEHWAIILMVIGLVVSVVSLWAFGTHLLSRRRARHSNNLAEQNRLAARADIEHQHYLAGDDRGIYGSHMPADLDGDLRIPGGLRKLPPTIRAWQDEKKIPGGATGGSIPPR</sequence>
<comment type="caution">
    <text evidence="2">The sequence shown here is derived from an EMBL/GenBank/DDBJ whole genome shotgun (WGS) entry which is preliminary data.</text>
</comment>
<dbReference type="EMBL" id="JAUZMZ010000091">
    <property type="protein sequence ID" value="MEE2033623.1"/>
    <property type="molecule type" value="Genomic_DNA"/>
</dbReference>
<dbReference type="Proteomes" id="UP001331936">
    <property type="component" value="Unassembled WGS sequence"/>
</dbReference>
<evidence type="ECO:0000313" key="3">
    <source>
        <dbReference type="Proteomes" id="UP001331936"/>
    </source>
</evidence>
<evidence type="ECO:0000256" key="1">
    <source>
        <dbReference type="SAM" id="Phobius"/>
    </source>
</evidence>
<feature type="transmembrane region" description="Helical" evidence="1">
    <location>
        <begin position="20"/>
        <end position="41"/>
    </location>
</feature>
<accession>A0ABU7JUC6</accession>
<evidence type="ECO:0000313" key="2">
    <source>
        <dbReference type="EMBL" id="MEE2033623.1"/>
    </source>
</evidence>
<keyword evidence="3" id="KW-1185">Reference proteome</keyword>
<organism evidence="2 3">
    <name type="scientific">Rhodococcus chondri</name>
    <dbReference type="NCBI Taxonomy" id="3065941"/>
    <lineage>
        <taxon>Bacteria</taxon>
        <taxon>Bacillati</taxon>
        <taxon>Actinomycetota</taxon>
        <taxon>Actinomycetes</taxon>
        <taxon>Mycobacteriales</taxon>
        <taxon>Nocardiaceae</taxon>
        <taxon>Rhodococcus</taxon>
    </lineage>
</organism>
<gene>
    <name evidence="2" type="ORF">Q8814_16105</name>
</gene>
<evidence type="ECO:0008006" key="4">
    <source>
        <dbReference type="Google" id="ProtNLM"/>
    </source>
</evidence>
<keyword evidence="1" id="KW-1133">Transmembrane helix</keyword>
<proteinExistence type="predicted"/>